<dbReference type="InParanoid" id="T1FFV7"/>
<name>T1FFV7_HELRO</name>
<dbReference type="KEGG" id="hro:HELRODRAFT_180402"/>
<dbReference type="EnsemblMetazoa" id="HelroT180402">
    <property type="protein sequence ID" value="HelroP180402"/>
    <property type="gene ID" value="HelroG180402"/>
</dbReference>
<dbReference type="PROSITE" id="PS51257">
    <property type="entry name" value="PROKAR_LIPOPROTEIN"/>
    <property type="match status" value="1"/>
</dbReference>
<reference evidence="1 3" key="2">
    <citation type="journal article" date="2013" name="Nature">
        <title>Insights into bilaterian evolution from three spiralian genomes.</title>
        <authorList>
            <person name="Simakov O."/>
            <person name="Marletaz F."/>
            <person name="Cho S.J."/>
            <person name="Edsinger-Gonzales E."/>
            <person name="Havlak P."/>
            <person name="Hellsten U."/>
            <person name="Kuo D.H."/>
            <person name="Larsson T."/>
            <person name="Lv J."/>
            <person name="Arendt D."/>
            <person name="Savage R."/>
            <person name="Osoegawa K."/>
            <person name="de Jong P."/>
            <person name="Grimwood J."/>
            <person name="Chapman J.A."/>
            <person name="Shapiro H."/>
            <person name="Aerts A."/>
            <person name="Otillar R.P."/>
            <person name="Terry A.Y."/>
            <person name="Boore J.L."/>
            <person name="Grigoriev I.V."/>
            <person name="Lindberg D.R."/>
            <person name="Seaver E.C."/>
            <person name="Weisblat D.A."/>
            <person name="Putnam N.H."/>
            <person name="Rokhsar D.S."/>
        </authorList>
    </citation>
    <scope>NUCLEOTIDE SEQUENCE</scope>
</reference>
<gene>
    <name evidence="2" type="primary">20207706</name>
    <name evidence="1" type="ORF">HELRODRAFT_180402</name>
</gene>
<dbReference type="EMBL" id="AMQM01007184">
    <property type="status" value="NOT_ANNOTATED_CDS"/>
    <property type="molecule type" value="Genomic_DNA"/>
</dbReference>
<evidence type="ECO:0000313" key="3">
    <source>
        <dbReference type="Proteomes" id="UP000015101"/>
    </source>
</evidence>
<reference evidence="3" key="1">
    <citation type="submission" date="2012-12" db="EMBL/GenBank/DDBJ databases">
        <authorList>
            <person name="Hellsten U."/>
            <person name="Grimwood J."/>
            <person name="Chapman J.A."/>
            <person name="Shapiro H."/>
            <person name="Aerts A."/>
            <person name="Otillar R.P."/>
            <person name="Terry A.Y."/>
            <person name="Boore J.L."/>
            <person name="Simakov O."/>
            <person name="Marletaz F."/>
            <person name="Cho S.-J."/>
            <person name="Edsinger-Gonzales E."/>
            <person name="Havlak P."/>
            <person name="Kuo D.-H."/>
            <person name="Larsson T."/>
            <person name="Lv J."/>
            <person name="Arendt D."/>
            <person name="Savage R."/>
            <person name="Osoegawa K."/>
            <person name="de Jong P."/>
            <person name="Lindberg D.R."/>
            <person name="Seaver E.C."/>
            <person name="Weisblat D.A."/>
            <person name="Putnam N.H."/>
            <person name="Grigoriev I.V."/>
            <person name="Rokhsar D.S."/>
        </authorList>
    </citation>
    <scope>NUCLEOTIDE SEQUENCE</scope>
</reference>
<dbReference type="HOGENOM" id="CLU_2029218_0_0_1"/>
<protein>
    <submittedName>
        <fullName evidence="1 2">Uncharacterized protein</fullName>
    </submittedName>
</protein>
<organism evidence="2 3">
    <name type="scientific">Helobdella robusta</name>
    <name type="common">Californian leech</name>
    <dbReference type="NCBI Taxonomy" id="6412"/>
    <lineage>
        <taxon>Eukaryota</taxon>
        <taxon>Metazoa</taxon>
        <taxon>Spiralia</taxon>
        <taxon>Lophotrochozoa</taxon>
        <taxon>Annelida</taxon>
        <taxon>Clitellata</taxon>
        <taxon>Hirudinea</taxon>
        <taxon>Rhynchobdellida</taxon>
        <taxon>Glossiphoniidae</taxon>
        <taxon>Helobdella</taxon>
    </lineage>
</organism>
<evidence type="ECO:0000313" key="1">
    <source>
        <dbReference type="EMBL" id="ESN93983.1"/>
    </source>
</evidence>
<reference evidence="2" key="3">
    <citation type="submission" date="2015-06" db="UniProtKB">
        <authorList>
            <consortium name="EnsemblMetazoa"/>
        </authorList>
    </citation>
    <scope>IDENTIFICATION</scope>
</reference>
<sequence length="122" mass="13373">MSFVPKCTGIGVLDAQGNGSSASGCIQQIYDMLLGYTEKLDSKWKYVEIRLAGLFQKLENFNKNLDDLIKSAAVDVTKLSMNHIQNFIQGFGASTFLNCSAPAPLRHKKSLLRSVLRGGSVF</sequence>
<dbReference type="RefSeq" id="XP_009027953.1">
    <property type="nucleotide sequence ID" value="XM_009029705.1"/>
</dbReference>
<evidence type="ECO:0000313" key="2">
    <source>
        <dbReference type="EnsemblMetazoa" id="HelroP180402"/>
    </source>
</evidence>
<dbReference type="AlphaFoldDB" id="T1FFV7"/>
<dbReference type="Proteomes" id="UP000015101">
    <property type="component" value="Unassembled WGS sequence"/>
</dbReference>
<accession>T1FFV7</accession>
<dbReference type="CTD" id="20207706"/>
<proteinExistence type="predicted"/>
<dbReference type="GeneID" id="20207706"/>
<dbReference type="EMBL" id="KB097579">
    <property type="protein sequence ID" value="ESN93983.1"/>
    <property type="molecule type" value="Genomic_DNA"/>
</dbReference>
<keyword evidence="3" id="KW-1185">Reference proteome</keyword>